<dbReference type="AlphaFoldDB" id="M0ZT71"/>
<evidence type="ECO:0000313" key="1">
    <source>
        <dbReference type="EnsemblPlants" id="PGSC0003DMT400007566"/>
    </source>
</evidence>
<dbReference type="InParanoid" id="M0ZT71"/>
<dbReference type="HOGENOM" id="CLU_3128028_0_0_1"/>
<organism evidence="1 2">
    <name type="scientific">Solanum tuberosum</name>
    <name type="common">Potato</name>
    <dbReference type="NCBI Taxonomy" id="4113"/>
    <lineage>
        <taxon>Eukaryota</taxon>
        <taxon>Viridiplantae</taxon>
        <taxon>Streptophyta</taxon>
        <taxon>Embryophyta</taxon>
        <taxon>Tracheophyta</taxon>
        <taxon>Spermatophyta</taxon>
        <taxon>Magnoliopsida</taxon>
        <taxon>eudicotyledons</taxon>
        <taxon>Gunneridae</taxon>
        <taxon>Pentapetalae</taxon>
        <taxon>asterids</taxon>
        <taxon>lamiids</taxon>
        <taxon>Solanales</taxon>
        <taxon>Solanaceae</taxon>
        <taxon>Solanoideae</taxon>
        <taxon>Solaneae</taxon>
        <taxon>Solanum</taxon>
    </lineage>
</organism>
<dbReference type="Proteomes" id="UP000011115">
    <property type="component" value="Unassembled WGS sequence"/>
</dbReference>
<proteinExistence type="predicted"/>
<sequence length="50" mass="5747">MSEVFCEECVTDPLEFSSNKNMLDAVFDSVDLLQKRKEFTTEDDSNVDKP</sequence>
<dbReference type="EnsemblPlants" id="PGSC0003DMT400007566">
    <property type="protein sequence ID" value="PGSC0003DMT400007566"/>
    <property type="gene ID" value="PGSC0003DMG402002919"/>
</dbReference>
<dbReference type="PaxDb" id="4113-PGSC0003DMT400007566"/>
<reference evidence="1" key="2">
    <citation type="submission" date="2015-06" db="UniProtKB">
        <authorList>
            <consortium name="EnsemblPlants"/>
        </authorList>
    </citation>
    <scope>IDENTIFICATION</scope>
    <source>
        <strain evidence="1">DM1-3 516 R44</strain>
    </source>
</reference>
<name>M0ZT71_SOLTU</name>
<accession>M0ZT71</accession>
<protein>
    <submittedName>
        <fullName evidence="1">Uncharacterized protein</fullName>
    </submittedName>
</protein>
<dbReference type="Gramene" id="PGSC0003DMT400007566">
    <property type="protein sequence ID" value="PGSC0003DMT400007566"/>
    <property type="gene ID" value="PGSC0003DMG402002919"/>
</dbReference>
<keyword evidence="2" id="KW-1185">Reference proteome</keyword>
<evidence type="ECO:0000313" key="2">
    <source>
        <dbReference type="Proteomes" id="UP000011115"/>
    </source>
</evidence>
<reference evidence="2" key="1">
    <citation type="journal article" date="2011" name="Nature">
        <title>Genome sequence and analysis of the tuber crop potato.</title>
        <authorList>
            <consortium name="The Potato Genome Sequencing Consortium"/>
        </authorList>
    </citation>
    <scope>NUCLEOTIDE SEQUENCE [LARGE SCALE GENOMIC DNA]</scope>
    <source>
        <strain evidence="2">cv. DM1-3 516 R44</strain>
    </source>
</reference>